<dbReference type="Proteomes" id="UP000695022">
    <property type="component" value="Unplaced"/>
</dbReference>
<dbReference type="InterPro" id="IPR000014">
    <property type="entry name" value="PAS"/>
</dbReference>
<evidence type="ECO:0000256" key="3">
    <source>
        <dbReference type="ARBA" id="ARBA00022538"/>
    </source>
</evidence>
<dbReference type="Pfam" id="PF00027">
    <property type="entry name" value="cNMP_binding"/>
    <property type="match status" value="1"/>
</dbReference>
<keyword evidence="3" id="KW-0633">Potassium transport</keyword>
<feature type="region of interest" description="Disordered" evidence="15">
    <location>
        <begin position="853"/>
        <end position="943"/>
    </location>
</feature>
<dbReference type="RefSeq" id="XP_014677839.1">
    <property type="nucleotide sequence ID" value="XM_014822353.1"/>
</dbReference>
<dbReference type="CDD" id="cd00038">
    <property type="entry name" value="CAP_ED"/>
    <property type="match status" value="1"/>
</dbReference>
<dbReference type="PANTHER" id="PTHR10217">
    <property type="entry name" value="VOLTAGE AND LIGAND GATED POTASSIUM CHANNEL"/>
    <property type="match status" value="1"/>
</dbReference>
<dbReference type="PRINTS" id="PR01463">
    <property type="entry name" value="EAGCHANLFMLY"/>
</dbReference>
<proteinExistence type="predicted"/>
<feature type="transmembrane region" description="Helical" evidence="16">
    <location>
        <begin position="352"/>
        <end position="376"/>
    </location>
</feature>
<feature type="compositionally biased region" description="Pro residues" evidence="15">
    <location>
        <begin position="797"/>
        <end position="809"/>
    </location>
</feature>
<dbReference type="Gene3D" id="2.60.120.10">
    <property type="entry name" value="Jelly Rolls"/>
    <property type="match status" value="1"/>
</dbReference>
<evidence type="ECO:0000256" key="1">
    <source>
        <dbReference type="ARBA" id="ARBA00004141"/>
    </source>
</evidence>
<dbReference type="PROSITE" id="PS50042">
    <property type="entry name" value="CNMP_BINDING_3"/>
    <property type="match status" value="1"/>
</dbReference>
<feature type="domain" description="PAC" evidence="18">
    <location>
        <begin position="92"/>
        <end position="144"/>
    </location>
</feature>
<evidence type="ECO:0000256" key="15">
    <source>
        <dbReference type="SAM" id="MobiDB-lite"/>
    </source>
</evidence>
<dbReference type="PRINTS" id="PR01464">
    <property type="entry name" value="EAGCHANNEL"/>
</dbReference>
<organism evidence="19 20">
    <name type="scientific">Priapulus caudatus</name>
    <name type="common">Priapulid worm</name>
    <dbReference type="NCBI Taxonomy" id="37621"/>
    <lineage>
        <taxon>Eukaryota</taxon>
        <taxon>Metazoa</taxon>
        <taxon>Ecdysozoa</taxon>
        <taxon>Scalidophora</taxon>
        <taxon>Priapulida</taxon>
        <taxon>Priapulimorpha</taxon>
        <taxon>Priapulimorphida</taxon>
        <taxon>Priapulidae</taxon>
        <taxon>Priapulus</taxon>
    </lineage>
</organism>
<keyword evidence="5 16" id="KW-0812">Transmembrane</keyword>
<feature type="compositionally biased region" description="Polar residues" evidence="15">
    <location>
        <begin position="934"/>
        <end position="943"/>
    </location>
</feature>
<evidence type="ECO:0000256" key="14">
    <source>
        <dbReference type="ARBA" id="ARBA00023303"/>
    </source>
</evidence>
<dbReference type="GeneID" id="106817635"/>
<feature type="compositionally biased region" description="Basic and acidic residues" evidence="15">
    <location>
        <begin position="1142"/>
        <end position="1153"/>
    </location>
</feature>
<evidence type="ECO:0000256" key="9">
    <source>
        <dbReference type="ARBA" id="ARBA00022958"/>
    </source>
</evidence>
<dbReference type="PROSITE" id="PS50113">
    <property type="entry name" value="PAC"/>
    <property type="match status" value="1"/>
</dbReference>
<keyword evidence="10 16" id="KW-1133">Transmembrane helix</keyword>
<keyword evidence="12 16" id="KW-0472">Membrane</keyword>
<keyword evidence="8" id="KW-0851">Voltage-gated channel</keyword>
<evidence type="ECO:0000256" key="10">
    <source>
        <dbReference type="ARBA" id="ARBA00022989"/>
    </source>
</evidence>
<evidence type="ECO:0000256" key="6">
    <source>
        <dbReference type="ARBA" id="ARBA00022826"/>
    </source>
</evidence>
<evidence type="ECO:0000259" key="17">
    <source>
        <dbReference type="PROSITE" id="PS50042"/>
    </source>
</evidence>
<evidence type="ECO:0000256" key="12">
    <source>
        <dbReference type="ARBA" id="ARBA00023136"/>
    </source>
</evidence>
<evidence type="ECO:0000256" key="16">
    <source>
        <dbReference type="SAM" id="Phobius"/>
    </source>
</evidence>
<dbReference type="InterPro" id="IPR018490">
    <property type="entry name" value="cNMP-bd_dom_sf"/>
</dbReference>
<evidence type="ECO:0000313" key="20">
    <source>
        <dbReference type="RefSeq" id="XP_014677839.1"/>
    </source>
</evidence>
<dbReference type="InterPro" id="IPR050818">
    <property type="entry name" value="KCNH_animal-type"/>
</dbReference>
<reference evidence="20" key="1">
    <citation type="submission" date="2025-08" db="UniProtKB">
        <authorList>
            <consortium name="RefSeq"/>
        </authorList>
    </citation>
    <scope>IDENTIFICATION</scope>
</reference>
<feature type="compositionally biased region" description="Polar residues" evidence="15">
    <location>
        <begin position="1006"/>
        <end position="1028"/>
    </location>
</feature>
<keyword evidence="9" id="KW-0630">Potassium</keyword>
<dbReference type="SUPFAM" id="SSF55785">
    <property type="entry name" value="PYP-like sensor domain (PAS domain)"/>
    <property type="match status" value="1"/>
</dbReference>
<keyword evidence="4" id="KW-0597">Phosphoprotein</keyword>
<feature type="compositionally biased region" description="Basic and acidic residues" evidence="15">
    <location>
        <begin position="822"/>
        <end position="837"/>
    </location>
</feature>
<keyword evidence="11" id="KW-0406">Ion transport</keyword>
<comment type="subcellular location">
    <subcellularLocation>
        <location evidence="1">Membrane</location>
        <topology evidence="1">Multi-pass membrane protein</topology>
    </subcellularLocation>
</comment>
<dbReference type="InterPro" id="IPR001610">
    <property type="entry name" value="PAC"/>
</dbReference>
<dbReference type="SMART" id="SM00100">
    <property type="entry name" value="cNMP"/>
    <property type="match status" value="1"/>
</dbReference>
<feature type="compositionally biased region" description="Low complexity" evidence="15">
    <location>
        <begin position="754"/>
        <end position="775"/>
    </location>
</feature>
<keyword evidence="19" id="KW-1185">Reference proteome</keyword>
<feature type="region of interest" description="Disordered" evidence="15">
    <location>
        <begin position="677"/>
        <end position="839"/>
    </location>
</feature>
<evidence type="ECO:0000256" key="13">
    <source>
        <dbReference type="ARBA" id="ARBA00023180"/>
    </source>
</evidence>
<feature type="compositionally biased region" description="Basic and acidic residues" evidence="15">
    <location>
        <begin position="686"/>
        <end position="695"/>
    </location>
</feature>
<dbReference type="NCBIfam" id="TIGR00229">
    <property type="entry name" value="sensory_box"/>
    <property type="match status" value="1"/>
</dbReference>
<evidence type="ECO:0000256" key="2">
    <source>
        <dbReference type="ARBA" id="ARBA00022448"/>
    </source>
</evidence>
<feature type="transmembrane region" description="Helical" evidence="16">
    <location>
        <begin position="221"/>
        <end position="239"/>
    </location>
</feature>
<gene>
    <name evidence="20" type="primary">LOC106817635</name>
</gene>
<dbReference type="Gene3D" id="3.30.450.20">
    <property type="entry name" value="PAS domain"/>
    <property type="match status" value="1"/>
</dbReference>
<dbReference type="InterPro" id="IPR014710">
    <property type="entry name" value="RmlC-like_jellyroll"/>
</dbReference>
<dbReference type="SUPFAM" id="SSF51206">
    <property type="entry name" value="cAMP-binding domain-like"/>
    <property type="match status" value="1"/>
</dbReference>
<dbReference type="SMART" id="SM00086">
    <property type="entry name" value="PAC"/>
    <property type="match status" value="1"/>
</dbReference>
<dbReference type="InterPro" id="IPR003949">
    <property type="entry name" value="K_chnl_volt-dep_EAG"/>
</dbReference>
<keyword evidence="6" id="KW-0631">Potassium channel</keyword>
<dbReference type="InterPro" id="IPR003938">
    <property type="entry name" value="K_chnl_volt-dep_EAG/ELK/ERG"/>
</dbReference>
<name>A0ABM1F068_PRICU</name>
<keyword evidence="13" id="KW-0325">Glycoprotein</keyword>
<feature type="compositionally biased region" description="Basic and acidic residues" evidence="15">
    <location>
        <begin position="924"/>
        <end position="933"/>
    </location>
</feature>
<feature type="region of interest" description="Disordered" evidence="15">
    <location>
        <begin position="1134"/>
        <end position="1153"/>
    </location>
</feature>
<evidence type="ECO:0000256" key="7">
    <source>
        <dbReference type="ARBA" id="ARBA00022860"/>
    </source>
</evidence>
<sequence length="1153" mass="126944">MPSRRGLIAPQNTLLENLLRRSNGQHNSFLLANAQIVDYPIVFCNEGFNKLSGYTRAEVMQKGCTCSFMQGELTDKEAITTLSRCLDSHHQDHIEILLYKKNKTPLWLLFHVAPIKNERDKVVLFLCTFKDITSLKQPIEADTTKTVVGLSKFARLARTVTRSKSALTPNLQKPMVSRSESKHTGISLTLNLNPEMLPAYRQETPKTPPHIILHYSTFKAIWDWVILILTFYTAIMVPYNVAFSTKSMDTVGLLVIDTIVDVIFFIDIVLNFHTTFVGPGGEVVSDPKIIRINYVKSWFVIDLLSCLPYDVFNAFDQVDDDIGRLFSTLKVVRLLRLGRVARKLDHYMEYGAAMLILLVCVFGLVGHWLACIWYYIGVTDAAINIEYSWLVQLGRTINREYTFTNDTPPILSALLYASIFGNVTTIFQQLGATTARYHEMLNSIREFMKLHEVPTQLSERVLDYVASTWAVTKGIDTERVLSYCPKDMKADVCVHLNRKVFNELPAFRLASDGCLRALAMHYTTAHSAPGDLLYHTGESIDALCFVVSGSLEVTQDDEVTAILGKGDVFGDYFWKEATLGQSCANVRALTYCDVHMIKRDALLEVLDFYHSFSNSFARNLTLTYNLRHRLVFRKVADLKKERELDERLKKEPGLDPSEDHLVRKIFSRLRKVSDANVIRPMTGNGDLKDPEKGDRMTPLPPGAADSPKTAHLVNVSEDSPVLSLKSSTPTPKSVPMVHRPQAMGSKWGKLLGGPSSSNSNNNSAANSTPSTPTPSEAQKIVMETTLSQDAKQESAPVQPPVPTVEPPKAMPKRPASKWGKFMGRDSKAESGDAKKDASATQMTVVADVTNAQASGVAKPDAPSVDPKPDPPKTTTKVFSRWSKVGGKADVIEEEPESPTSVAARNRRISSLTKTESTDSGMAKSDAKADDSESNKSNLVSPNGLTINSADAAQLMHGLYEIKSELKSEAEIINHKVQLIDDKISALFKILCNRTGQPKLEMITEPNNVSPELSNESTDLSCATSSSDAAANETVAPPTVLPPAKDAEETSVQKKKKHDSEAAIAATSRVDAPAPASTAVSTKVITTQSIPVTSFKASAPSTRLVSLRPATIALPTALRGASAQKQDMRKLLEAEIESGESDSSVKKLDDDGFF</sequence>
<dbReference type="InterPro" id="IPR000700">
    <property type="entry name" value="PAS-assoc_C"/>
</dbReference>
<dbReference type="PANTHER" id="PTHR10217:SF435">
    <property type="entry name" value="POTASSIUM VOLTAGE-GATED CHANNEL PROTEIN EAG"/>
    <property type="match status" value="1"/>
</dbReference>
<dbReference type="Pfam" id="PF00520">
    <property type="entry name" value="Ion_trans"/>
    <property type="match status" value="1"/>
</dbReference>
<dbReference type="SUPFAM" id="SSF81324">
    <property type="entry name" value="Voltage-gated potassium channels"/>
    <property type="match status" value="1"/>
</dbReference>
<evidence type="ECO:0000256" key="5">
    <source>
        <dbReference type="ARBA" id="ARBA00022692"/>
    </source>
</evidence>
<accession>A0ABM1F068</accession>
<feature type="domain" description="Cyclic nucleotide-binding" evidence="17">
    <location>
        <begin position="521"/>
        <end position="606"/>
    </location>
</feature>
<dbReference type="Gene3D" id="1.10.1200.260">
    <property type="match status" value="1"/>
</dbReference>
<dbReference type="Pfam" id="PF13426">
    <property type="entry name" value="PAS_9"/>
    <property type="match status" value="1"/>
</dbReference>
<keyword evidence="2" id="KW-0813">Transport</keyword>
<protein>
    <submittedName>
        <fullName evidence="20">Potassium voltage-gated channel subfamily H member 1-like</fullName>
    </submittedName>
</protein>
<feature type="compositionally biased region" description="Polar residues" evidence="15">
    <location>
        <begin position="897"/>
        <end position="919"/>
    </location>
</feature>
<keyword evidence="14" id="KW-0407">Ion channel</keyword>
<evidence type="ECO:0000259" key="18">
    <source>
        <dbReference type="PROSITE" id="PS50113"/>
    </source>
</evidence>
<dbReference type="InterPro" id="IPR000595">
    <property type="entry name" value="cNMP-bd_dom"/>
</dbReference>
<feature type="transmembrane region" description="Helical" evidence="16">
    <location>
        <begin position="251"/>
        <end position="270"/>
    </location>
</feature>
<feature type="region of interest" description="Disordered" evidence="15">
    <location>
        <begin position="1006"/>
        <end position="1062"/>
    </location>
</feature>
<dbReference type="InterPro" id="IPR035965">
    <property type="entry name" value="PAS-like_dom_sf"/>
</dbReference>
<evidence type="ECO:0000256" key="11">
    <source>
        <dbReference type="ARBA" id="ARBA00023065"/>
    </source>
</evidence>
<keyword evidence="7" id="KW-0112">Calmodulin-binding</keyword>
<evidence type="ECO:0000256" key="4">
    <source>
        <dbReference type="ARBA" id="ARBA00022553"/>
    </source>
</evidence>
<evidence type="ECO:0000313" key="19">
    <source>
        <dbReference type="Proteomes" id="UP000695022"/>
    </source>
</evidence>
<evidence type="ECO:0000256" key="8">
    <source>
        <dbReference type="ARBA" id="ARBA00022882"/>
    </source>
</evidence>
<dbReference type="CDD" id="cd00130">
    <property type="entry name" value="PAS"/>
    <property type="match status" value="1"/>
</dbReference>
<dbReference type="Gene3D" id="1.10.287.70">
    <property type="match status" value="1"/>
</dbReference>
<dbReference type="InterPro" id="IPR005821">
    <property type="entry name" value="Ion_trans_dom"/>
</dbReference>